<dbReference type="EMBL" id="JAQGEF010000007">
    <property type="protein sequence ID" value="MDA3614674.1"/>
    <property type="molecule type" value="Genomic_DNA"/>
</dbReference>
<organism evidence="2 3">
    <name type="scientific">Polluticaenibacter yanchengensis</name>
    <dbReference type="NCBI Taxonomy" id="3014562"/>
    <lineage>
        <taxon>Bacteria</taxon>
        <taxon>Pseudomonadati</taxon>
        <taxon>Bacteroidota</taxon>
        <taxon>Chitinophagia</taxon>
        <taxon>Chitinophagales</taxon>
        <taxon>Chitinophagaceae</taxon>
        <taxon>Polluticaenibacter</taxon>
    </lineage>
</organism>
<reference evidence="2 3" key="1">
    <citation type="submission" date="2022-12" db="EMBL/GenBank/DDBJ databases">
        <title>Chitinophagaceae gen. sp. nov., a new member of the family Chitinophagaceae, isolated from soil in a chemical factory.</title>
        <authorList>
            <person name="Ke Z."/>
        </authorList>
    </citation>
    <scope>NUCLEOTIDE SEQUENCE [LARGE SCALE GENOMIC DNA]</scope>
    <source>
        <strain evidence="2 3">LY-5</strain>
    </source>
</reference>
<protein>
    <submittedName>
        <fullName evidence="2">Uncharacterized protein</fullName>
    </submittedName>
</protein>
<evidence type="ECO:0000256" key="1">
    <source>
        <dbReference type="SAM" id="Phobius"/>
    </source>
</evidence>
<keyword evidence="1" id="KW-0472">Membrane</keyword>
<dbReference type="Proteomes" id="UP001210231">
    <property type="component" value="Unassembled WGS sequence"/>
</dbReference>
<gene>
    <name evidence="2" type="ORF">O3P16_07630</name>
</gene>
<name>A0ABT4UIK9_9BACT</name>
<keyword evidence="3" id="KW-1185">Reference proteome</keyword>
<accession>A0ABT4UIK9</accession>
<keyword evidence="1" id="KW-0812">Transmembrane</keyword>
<sequence>MNIEFKKEQMLKGLIVISVSWLALLINYGIYYLTNNLYVLWVNTKVFFNNAILNSVIICLHSIGGIIFYIKRYRNSKKVEYNSVHSQLIDSMIQDLLKKNTTCSMSYIVNTIRTVPEDEIKDSLEKLVKNKLLVKSGTKRKPVFELATP</sequence>
<evidence type="ECO:0000313" key="2">
    <source>
        <dbReference type="EMBL" id="MDA3614674.1"/>
    </source>
</evidence>
<dbReference type="RefSeq" id="WP_407031000.1">
    <property type="nucleotide sequence ID" value="NZ_JAQGEF010000007.1"/>
</dbReference>
<feature type="transmembrane region" description="Helical" evidence="1">
    <location>
        <begin position="51"/>
        <end position="70"/>
    </location>
</feature>
<comment type="caution">
    <text evidence="2">The sequence shown here is derived from an EMBL/GenBank/DDBJ whole genome shotgun (WGS) entry which is preliminary data.</text>
</comment>
<feature type="transmembrane region" description="Helical" evidence="1">
    <location>
        <begin position="12"/>
        <end position="31"/>
    </location>
</feature>
<proteinExistence type="predicted"/>
<evidence type="ECO:0000313" key="3">
    <source>
        <dbReference type="Proteomes" id="UP001210231"/>
    </source>
</evidence>
<keyword evidence="1" id="KW-1133">Transmembrane helix</keyword>